<gene>
    <name evidence="1" type="ORF">GXY80_03135</name>
</gene>
<accession>A0A971M287</accession>
<dbReference type="GO" id="GO:0008168">
    <property type="term" value="F:methyltransferase activity"/>
    <property type="evidence" value="ECO:0007669"/>
    <property type="project" value="UniProtKB-KW"/>
</dbReference>
<dbReference type="EMBL" id="JAAYEE010000054">
    <property type="protein sequence ID" value="NLW34465.1"/>
    <property type="molecule type" value="Genomic_DNA"/>
</dbReference>
<dbReference type="Proteomes" id="UP000777265">
    <property type="component" value="Unassembled WGS sequence"/>
</dbReference>
<keyword evidence="1" id="KW-0808">Transferase</keyword>
<organism evidence="1 2">
    <name type="scientific">Syntrophorhabdus aromaticivorans</name>
    <dbReference type="NCBI Taxonomy" id="328301"/>
    <lineage>
        <taxon>Bacteria</taxon>
        <taxon>Pseudomonadati</taxon>
        <taxon>Thermodesulfobacteriota</taxon>
        <taxon>Syntrophorhabdia</taxon>
        <taxon>Syntrophorhabdales</taxon>
        <taxon>Syntrophorhabdaceae</taxon>
        <taxon>Syntrophorhabdus</taxon>
    </lineage>
</organism>
<dbReference type="Pfam" id="PF13489">
    <property type="entry name" value="Methyltransf_23"/>
    <property type="match status" value="1"/>
</dbReference>
<dbReference type="SUPFAM" id="SSF53335">
    <property type="entry name" value="S-adenosyl-L-methionine-dependent methyltransferases"/>
    <property type="match status" value="1"/>
</dbReference>
<dbReference type="GO" id="GO:0032259">
    <property type="term" value="P:methylation"/>
    <property type="evidence" value="ECO:0007669"/>
    <property type="project" value="UniProtKB-KW"/>
</dbReference>
<protein>
    <submittedName>
        <fullName evidence="1">Class I SAM-dependent methyltransferase</fullName>
    </submittedName>
</protein>
<reference evidence="1" key="1">
    <citation type="journal article" date="2020" name="Biotechnol. Biofuels">
        <title>New insights from the biogas microbiome by comprehensive genome-resolved metagenomics of nearly 1600 species originating from multiple anaerobic digesters.</title>
        <authorList>
            <person name="Campanaro S."/>
            <person name="Treu L."/>
            <person name="Rodriguez-R L.M."/>
            <person name="Kovalovszki A."/>
            <person name="Ziels R.M."/>
            <person name="Maus I."/>
            <person name="Zhu X."/>
            <person name="Kougias P.G."/>
            <person name="Basile A."/>
            <person name="Luo G."/>
            <person name="Schluter A."/>
            <person name="Konstantinidis K.T."/>
            <person name="Angelidaki I."/>
        </authorList>
    </citation>
    <scope>NUCLEOTIDE SEQUENCE</scope>
    <source>
        <strain evidence="1">AS06rmzACSIP_7</strain>
    </source>
</reference>
<reference evidence="1" key="2">
    <citation type="submission" date="2020-01" db="EMBL/GenBank/DDBJ databases">
        <authorList>
            <person name="Campanaro S."/>
        </authorList>
    </citation>
    <scope>NUCLEOTIDE SEQUENCE</scope>
    <source>
        <strain evidence="1">AS06rmzACSIP_7</strain>
    </source>
</reference>
<sequence length="216" mass="24209">MHLSLQGIPRKYRPGYREIVLACFAAGLLPDTVGSVLDVGCGNGRLARLVMEQRPMIQLKGIDVVRQDNTAIPVELYDGKVFPYENGSFDAVMIMDMLHHADNALVVLREASRVSRKYVVIKDHLANGISARLRLRFMDYVGNYVGHKRFGVPLPYNFLSSAGWKEMYDASGLSVVESRQSMKLYPPVLQLIFGRGLQFFVLLEKTTFEPPSGGKE</sequence>
<dbReference type="AlphaFoldDB" id="A0A971M287"/>
<evidence type="ECO:0000313" key="2">
    <source>
        <dbReference type="Proteomes" id="UP000777265"/>
    </source>
</evidence>
<keyword evidence="1" id="KW-0489">Methyltransferase</keyword>
<name>A0A971M287_9BACT</name>
<evidence type="ECO:0000313" key="1">
    <source>
        <dbReference type="EMBL" id="NLW34465.1"/>
    </source>
</evidence>
<comment type="caution">
    <text evidence="1">The sequence shown here is derived from an EMBL/GenBank/DDBJ whole genome shotgun (WGS) entry which is preliminary data.</text>
</comment>
<dbReference type="Gene3D" id="3.40.50.150">
    <property type="entry name" value="Vaccinia Virus protein VP39"/>
    <property type="match status" value="1"/>
</dbReference>
<proteinExistence type="predicted"/>
<dbReference type="InterPro" id="IPR029063">
    <property type="entry name" value="SAM-dependent_MTases_sf"/>
</dbReference>